<keyword evidence="8 11" id="KW-0067">ATP-binding</keyword>
<dbReference type="OrthoDB" id="9800332at2"/>
<comment type="cofactor">
    <cofactor evidence="11">
        <name>Mg(2+)</name>
        <dbReference type="ChEBI" id="CHEBI:18420"/>
    </cofactor>
    <text evidence="11">Binds 1 Mg(2+) ion per subunit.</text>
</comment>
<evidence type="ECO:0000256" key="11">
    <source>
        <dbReference type="HAMAP-Rule" id="MF_00109"/>
    </source>
</evidence>
<evidence type="ECO:0000256" key="8">
    <source>
        <dbReference type="ARBA" id="ARBA00022840"/>
    </source>
</evidence>
<accession>A0A4Q8ABD3</accession>
<evidence type="ECO:0000256" key="3">
    <source>
        <dbReference type="ARBA" id="ARBA00012154"/>
    </source>
</evidence>
<keyword evidence="6 11" id="KW-0547">Nucleotide-binding</keyword>
<comment type="subunit">
    <text evidence="11">Monomer.</text>
</comment>
<comment type="function">
    <text evidence="11">Catalyzes the specific phosphorylation of the 3-hydroxyl group of shikimic acid using ATP as a cosubstrate.</text>
</comment>
<comment type="caution">
    <text evidence="11">Lacks conserved residue(s) required for the propagation of feature annotation.</text>
</comment>
<feature type="binding site" evidence="11">
    <location>
        <position position="138"/>
    </location>
    <ligand>
        <name>ATP</name>
        <dbReference type="ChEBI" id="CHEBI:30616"/>
    </ligand>
</feature>
<dbReference type="Pfam" id="PF01202">
    <property type="entry name" value="SKI"/>
    <property type="match status" value="1"/>
</dbReference>
<dbReference type="EC" id="2.7.1.71" evidence="3 11"/>
<dbReference type="PANTHER" id="PTHR21087">
    <property type="entry name" value="SHIKIMATE KINASE"/>
    <property type="match status" value="1"/>
</dbReference>
<evidence type="ECO:0000313" key="13">
    <source>
        <dbReference type="EMBL" id="RZU61472.1"/>
    </source>
</evidence>
<dbReference type="CDD" id="cd00464">
    <property type="entry name" value="SK"/>
    <property type="match status" value="1"/>
</dbReference>
<dbReference type="RefSeq" id="WP_130449810.1">
    <property type="nucleotide sequence ID" value="NZ_SHLA01000001.1"/>
</dbReference>
<keyword evidence="11" id="KW-0460">Magnesium</keyword>
<keyword evidence="9 11" id="KW-0057">Aromatic amino acid biosynthesis</keyword>
<feature type="binding site" evidence="11">
    <location>
        <position position="76"/>
    </location>
    <ligand>
        <name>substrate</name>
    </ligand>
</feature>
<dbReference type="UniPathway" id="UPA00053">
    <property type="reaction ID" value="UER00088"/>
</dbReference>
<feature type="binding site" evidence="11">
    <location>
        <begin position="31"/>
        <end position="36"/>
    </location>
    <ligand>
        <name>ATP</name>
        <dbReference type="ChEBI" id="CHEBI:30616"/>
    </ligand>
</feature>
<dbReference type="InterPro" id="IPR027417">
    <property type="entry name" value="P-loop_NTPase"/>
</dbReference>
<dbReference type="PROSITE" id="PS01128">
    <property type="entry name" value="SHIKIMATE_KINASE"/>
    <property type="match status" value="1"/>
</dbReference>
<dbReference type="AlphaFoldDB" id="A0A4Q8ABD3"/>
<evidence type="ECO:0000256" key="7">
    <source>
        <dbReference type="ARBA" id="ARBA00022777"/>
    </source>
</evidence>
<dbReference type="Gene3D" id="3.40.50.300">
    <property type="entry name" value="P-loop containing nucleotide triphosphate hydrolases"/>
    <property type="match status" value="1"/>
</dbReference>
<evidence type="ECO:0000256" key="10">
    <source>
        <dbReference type="ARBA" id="ARBA00048567"/>
    </source>
</evidence>
<dbReference type="GO" id="GO:0005829">
    <property type="term" value="C:cytosol"/>
    <property type="evidence" value="ECO:0007669"/>
    <property type="project" value="TreeGrafter"/>
</dbReference>
<protein>
    <recommendedName>
        <fullName evidence="3 11">Shikimate kinase</fullName>
        <shortName evidence="11">SK</shortName>
        <ecNumber evidence="3 11">2.7.1.71</ecNumber>
    </recommendedName>
</protein>
<feature type="binding site" evidence="11">
    <location>
        <position position="35"/>
    </location>
    <ligand>
        <name>Mg(2+)</name>
        <dbReference type="ChEBI" id="CHEBI:18420"/>
    </ligand>
</feature>
<dbReference type="EMBL" id="SHLA01000001">
    <property type="protein sequence ID" value="RZU61472.1"/>
    <property type="molecule type" value="Genomic_DNA"/>
</dbReference>
<reference evidence="13 14" key="1">
    <citation type="submission" date="2019-02" db="EMBL/GenBank/DDBJ databases">
        <title>Sequencing the genomes of 1000 actinobacteria strains.</title>
        <authorList>
            <person name="Klenk H.-P."/>
        </authorList>
    </citation>
    <scope>NUCLEOTIDE SEQUENCE [LARGE SCALE GENOMIC DNA]</scope>
    <source>
        <strain evidence="13 14">DSM 17364</strain>
    </source>
</reference>
<dbReference type="GO" id="GO:0008652">
    <property type="term" value="P:amino acid biosynthetic process"/>
    <property type="evidence" value="ECO:0007669"/>
    <property type="project" value="UniProtKB-KW"/>
</dbReference>
<evidence type="ECO:0000313" key="14">
    <source>
        <dbReference type="Proteomes" id="UP000292685"/>
    </source>
</evidence>
<evidence type="ECO:0000256" key="2">
    <source>
        <dbReference type="ARBA" id="ARBA00006997"/>
    </source>
</evidence>
<dbReference type="PRINTS" id="PR01100">
    <property type="entry name" value="SHIKIMTKNASE"/>
</dbReference>
<feature type="binding site" evidence="11">
    <location>
        <position position="53"/>
    </location>
    <ligand>
        <name>substrate</name>
    </ligand>
</feature>
<evidence type="ECO:0000256" key="6">
    <source>
        <dbReference type="ARBA" id="ARBA00022741"/>
    </source>
</evidence>
<keyword evidence="11" id="KW-0963">Cytoplasm</keyword>
<dbReference type="GO" id="GO:0000287">
    <property type="term" value="F:magnesium ion binding"/>
    <property type="evidence" value="ECO:0007669"/>
    <property type="project" value="UniProtKB-UniRule"/>
</dbReference>
<evidence type="ECO:0000256" key="9">
    <source>
        <dbReference type="ARBA" id="ARBA00023141"/>
    </source>
</evidence>
<evidence type="ECO:0000256" key="12">
    <source>
        <dbReference type="SAM" id="MobiDB-lite"/>
    </source>
</evidence>
<dbReference type="InterPro" id="IPR023000">
    <property type="entry name" value="Shikimate_kinase_CS"/>
</dbReference>
<comment type="pathway">
    <text evidence="1 11">Metabolic intermediate biosynthesis; chorismate biosynthesis; chorismate from D-erythrose 4-phosphate and phosphoenolpyruvate: step 5/7.</text>
</comment>
<keyword evidence="4 11" id="KW-0028">Amino-acid biosynthesis</keyword>
<keyword evidence="7 11" id="KW-0418">Kinase</keyword>
<gene>
    <name evidence="11" type="primary">aroK</name>
    <name evidence="13" type="ORF">EV380_1043</name>
</gene>
<comment type="caution">
    <text evidence="13">The sequence shown here is derived from an EMBL/GenBank/DDBJ whole genome shotgun (WGS) entry which is preliminary data.</text>
</comment>
<evidence type="ECO:0000256" key="5">
    <source>
        <dbReference type="ARBA" id="ARBA00022679"/>
    </source>
</evidence>
<comment type="similarity">
    <text evidence="2 11">Belongs to the shikimate kinase family.</text>
</comment>
<dbReference type="HAMAP" id="MF_00109">
    <property type="entry name" value="Shikimate_kinase"/>
    <property type="match status" value="1"/>
</dbReference>
<keyword evidence="14" id="KW-1185">Reference proteome</keyword>
<evidence type="ECO:0000256" key="1">
    <source>
        <dbReference type="ARBA" id="ARBA00004842"/>
    </source>
</evidence>
<keyword evidence="5 11" id="KW-0808">Transferase</keyword>
<sequence length="200" mass="21947">MTDPSSVPPRRRNSDPDPDGPDVLCLIGPMASGKTTLGRAVARHLGVPFIDTDAQIVAHHGAIADIFAADGEDGFRTLETEALRQALETADVHGGVIATGGGAVVRAENREILGHRFTVYLEIDEETVASRIERDQHRPLLSRQEDEEPLAKWCRIFSERAGLYRETARHIVDVRSGTPSANAERIVDAYRRFRTSRGGI</sequence>
<dbReference type="InterPro" id="IPR000623">
    <property type="entry name" value="Shikimate_kinase/TSH1"/>
</dbReference>
<dbReference type="SUPFAM" id="SSF52540">
    <property type="entry name" value="P-loop containing nucleoside triphosphate hydrolases"/>
    <property type="match status" value="1"/>
</dbReference>
<proteinExistence type="inferred from homology"/>
<evidence type="ECO:0000256" key="4">
    <source>
        <dbReference type="ARBA" id="ARBA00022605"/>
    </source>
</evidence>
<dbReference type="PANTHER" id="PTHR21087:SF16">
    <property type="entry name" value="SHIKIMATE KINASE 1, CHLOROPLASTIC"/>
    <property type="match status" value="1"/>
</dbReference>
<name>A0A4Q8ABD3_9MICC</name>
<dbReference type="GO" id="GO:0009073">
    <property type="term" value="P:aromatic amino acid family biosynthetic process"/>
    <property type="evidence" value="ECO:0007669"/>
    <property type="project" value="UniProtKB-KW"/>
</dbReference>
<feature type="binding site" evidence="11">
    <location>
        <position position="101"/>
    </location>
    <ligand>
        <name>substrate</name>
    </ligand>
</feature>
<organism evidence="13 14">
    <name type="scientific">Zhihengliuella halotolerans</name>
    <dbReference type="NCBI Taxonomy" id="370736"/>
    <lineage>
        <taxon>Bacteria</taxon>
        <taxon>Bacillati</taxon>
        <taxon>Actinomycetota</taxon>
        <taxon>Actinomycetes</taxon>
        <taxon>Micrococcales</taxon>
        <taxon>Micrococcaceae</taxon>
        <taxon>Zhihengliuella</taxon>
    </lineage>
</organism>
<dbReference type="InterPro" id="IPR031322">
    <property type="entry name" value="Shikimate/glucono_kinase"/>
</dbReference>
<dbReference type="GO" id="GO:0004765">
    <property type="term" value="F:shikimate kinase activity"/>
    <property type="evidence" value="ECO:0007669"/>
    <property type="project" value="UniProtKB-UniRule"/>
</dbReference>
<keyword evidence="11" id="KW-0479">Metal-binding</keyword>
<comment type="subcellular location">
    <subcellularLocation>
        <location evidence="11">Cytoplasm</location>
    </subcellularLocation>
</comment>
<comment type="catalytic activity">
    <reaction evidence="10 11">
        <text>shikimate + ATP = 3-phosphoshikimate + ADP + H(+)</text>
        <dbReference type="Rhea" id="RHEA:13121"/>
        <dbReference type="ChEBI" id="CHEBI:15378"/>
        <dbReference type="ChEBI" id="CHEBI:30616"/>
        <dbReference type="ChEBI" id="CHEBI:36208"/>
        <dbReference type="ChEBI" id="CHEBI:145989"/>
        <dbReference type="ChEBI" id="CHEBI:456216"/>
        <dbReference type="EC" id="2.7.1.71"/>
    </reaction>
</comment>
<feature type="region of interest" description="Disordered" evidence="12">
    <location>
        <begin position="1"/>
        <end position="21"/>
    </location>
</feature>
<feature type="binding site" evidence="11">
    <location>
        <position position="160"/>
    </location>
    <ligand>
        <name>substrate</name>
    </ligand>
</feature>
<dbReference type="Proteomes" id="UP000292685">
    <property type="component" value="Unassembled WGS sequence"/>
</dbReference>
<dbReference type="GO" id="GO:0009423">
    <property type="term" value="P:chorismate biosynthetic process"/>
    <property type="evidence" value="ECO:0007669"/>
    <property type="project" value="UniProtKB-UniRule"/>
</dbReference>
<dbReference type="GO" id="GO:0005524">
    <property type="term" value="F:ATP binding"/>
    <property type="evidence" value="ECO:0007669"/>
    <property type="project" value="UniProtKB-UniRule"/>
</dbReference>